<dbReference type="InterPro" id="IPR007528">
    <property type="entry name" value="RINT1_Tip20"/>
</dbReference>
<dbReference type="Gene3D" id="1.20.58.670">
    <property type="entry name" value="Dsl1p vesicle tethering complex, Tip20p subunit, domain D"/>
    <property type="match status" value="1"/>
</dbReference>
<gene>
    <name evidence="1" type="ORF">niasHT_023245</name>
</gene>
<name>A0ABD2JDN4_9BILA</name>
<evidence type="ECO:0008006" key="3">
    <source>
        <dbReference type="Google" id="ProtNLM"/>
    </source>
</evidence>
<evidence type="ECO:0000313" key="2">
    <source>
        <dbReference type="Proteomes" id="UP001620626"/>
    </source>
</evidence>
<proteinExistence type="predicted"/>
<dbReference type="EMBL" id="JBICBT010000998">
    <property type="protein sequence ID" value="KAL3088627.1"/>
    <property type="molecule type" value="Genomic_DNA"/>
</dbReference>
<dbReference type="Pfam" id="PF04437">
    <property type="entry name" value="RINT1_TIP1"/>
    <property type="match status" value="1"/>
</dbReference>
<dbReference type="Gene3D" id="1.20.58.1420">
    <property type="entry name" value="Dsl1p vesicle tethering complex, Tip20p subunit, domain B"/>
    <property type="match status" value="1"/>
</dbReference>
<accession>A0ABD2JDN4</accession>
<dbReference type="InterPro" id="IPR042044">
    <property type="entry name" value="EXOC6PINT-1/Sec15/Tip20_C_dom2"/>
</dbReference>
<organism evidence="1 2">
    <name type="scientific">Heterodera trifolii</name>
    <dbReference type="NCBI Taxonomy" id="157864"/>
    <lineage>
        <taxon>Eukaryota</taxon>
        <taxon>Metazoa</taxon>
        <taxon>Ecdysozoa</taxon>
        <taxon>Nematoda</taxon>
        <taxon>Chromadorea</taxon>
        <taxon>Rhabditida</taxon>
        <taxon>Tylenchina</taxon>
        <taxon>Tylenchomorpha</taxon>
        <taxon>Tylenchoidea</taxon>
        <taxon>Heteroderidae</taxon>
        <taxon>Heteroderinae</taxon>
        <taxon>Heterodera</taxon>
    </lineage>
</organism>
<dbReference type="AlphaFoldDB" id="A0ABD2JDN4"/>
<evidence type="ECO:0000313" key="1">
    <source>
        <dbReference type="EMBL" id="KAL3088627.1"/>
    </source>
</evidence>
<dbReference type="PANTHER" id="PTHR13520">
    <property type="entry name" value="RAD50-INTERACTING PROTEIN 1 RINT-1"/>
    <property type="match status" value="1"/>
</dbReference>
<dbReference type="PANTHER" id="PTHR13520:SF0">
    <property type="entry name" value="RAD50-INTERACTING PROTEIN 1"/>
    <property type="match status" value="1"/>
</dbReference>
<reference evidence="1 2" key="1">
    <citation type="submission" date="2024-10" db="EMBL/GenBank/DDBJ databases">
        <authorList>
            <person name="Kim D."/>
        </authorList>
    </citation>
    <scope>NUCLEOTIDE SEQUENCE [LARGE SCALE GENOMIC DNA]</scope>
    <source>
        <strain evidence="1">BH-2024</strain>
    </source>
</reference>
<comment type="caution">
    <text evidence="1">The sequence shown here is derived from an EMBL/GenBank/DDBJ whole genome shotgun (WGS) entry which is preliminary data.</text>
</comment>
<dbReference type="Proteomes" id="UP001620626">
    <property type="component" value="Unassembled WGS sequence"/>
</dbReference>
<sequence>MVMDPYFSSNVLRVRERLAELNTKDLREYFKGFHKIYSELLTQKEEHKAEIIVQKQSLREFKQKLQKLREYLTMVRRIVTEENSRLSVKYSEVFDQIKEEAPELAEKLEELQKMQRRLAYLKFSKNFTVLLAEVRKYLRKGNYLHLLDNYRKLLQIPRNSPEYSMDAHCRHEYAVKSDSLARFLQLELCSALSTIFSRIHFPFEEPVDLNSLHFPLHQSAQIIKCLQLVTSETVATTSQSKDNQTKWPIELVLDEFRKRFDYHFYGDRPTNNATKPEWFFTQLSYWAENNIEYFEQYIQPIADELFSHGITERTARDIFLQLLMSLASQKVSEIIGTDRILENRHQLSHLIDETVMFEKEFQQNFGYSEEAPVHVVSQLCQSEEVLEKWIKLERDTLWAGIDAILADEQAYEPRYKEAADVDPYLLPNFADSFVILMQSMSERYRSIPELRLQCRFLKLQLVIVDEFRSRIVQIGQNILHNPWERPYPQLINALWYLSLVLDDWSESPEFVRLQFHLQSGPASTSHSTESTISSGVNSLARGTFDESAGLYRHVWRQWVRNLCDVFAETIRLKLTHYANERWDEMKQHTAQPSEVTPSLGPFLRKVQQLLGCLTAQISPDSVLTLHHLTNHEVWSALDECIVTQTPFNCRGAAQLLFDVTTAVIPLLISCYGKVKGSAEFDVFGEKCVFVLSTLRILSLSPPTAILLKDELKHIPEHQLNEKLEQFNVSGMTKARVSELLERRCDLVPLEKLIS</sequence>
<protein>
    <recommendedName>
        <fullName evidence="3">RAD50-interacting protein 1</fullName>
    </recommendedName>
</protein>
<keyword evidence="2" id="KW-1185">Reference proteome</keyword>
<dbReference type="PROSITE" id="PS51386">
    <property type="entry name" value="RINT1_TIP20"/>
    <property type="match status" value="1"/>
</dbReference>
<dbReference type="InterPro" id="IPR042042">
    <property type="entry name" value="Tip20p_domB"/>
</dbReference>